<organism evidence="1 2">
    <name type="scientific">Alicyclobacillus dauci</name>
    <dbReference type="NCBI Taxonomy" id="1475485"/>
    <lineage>
        <taxon>Bacteria</taxon>
        <taxon>Bacillati</taxon>
        <taxon>Bacillota</taxon>
        <taxon>Bacilli</taxon>
        <taxon>Bacillales</taxon>
        <taxon>Alicyclobacillaceae</taxon>
        <taxon>Alicyclobacillus</taxon>
    </lineage>
</organism>
<evidence type="ECO:0000313" key="2">
    <source>
        <dbReference type="Proteomes" id="UP001164803"/>
    </source>
</evidence>
<dbReference type="RefSeq" id="WP_268044174.1">
    <property type="nucleotide sequence ID" value="NZ_CP104064.1"/>
</dbReference>
<proteinExistence type="predicted"/>
<gene>
    <name evidence="1" type="ORF">NZD86_21870</name>
</gene>
<evidence type="ECO:0000313" key="1">
    <source>
        <dbReference type="EMBL" id="WAH36788.1"/>
    </source>
</evidence>
<name>A0ABY6Z1L3_9BACL</name>
<reference evidence="1" key="1">
    <citation type="submission" date="2022-08" db="EMBL/GenBank/DDBJ databases">
        <title>Alicyclobacillus dauci DSM2870, complete genome.</title>
        <authorList>
            <person name="Wang Q."/>
            <person name="Cai R."/>
            <person name="Wang Z."/>
        </authorList>
    </citation>
    <scope>NUCLEOTIDE SEQUENCE</scope>
    <source>
        <strain evidence="1">DSM 28700</strain>
    </source>
</reference>
<keyword evidence="2" id="KW-1185">Reference proteome</keyword>
<sequence length="99" mass="11717">MKHFLDKMFRPAVNDNQRRVVFPPLPNHFTKNDAQQRALIGWIARRVGQLLTLEAEETDLLFYTAFSYQPNKSRENDVDHILYFADHLVRWDVRDNSAS</sequence>
<accession>A0ABY6Z1L3</accession>
<dbReference type="EMBL" id="CP104064">
    <property type="protein sequence ID" value="WAH36788.1"/>
    <property type="molecule type" value="Genomic_DNA"/>
</dbReference>
<protein>
    <submittedName>
        <fullName evidence="1">Uncharacterized protein</fullName>
    </submittedName>
</protein>
<dbReference type="Proteomes" id="UP001164803">
    <property type="component" value="Chromosome"/>
</dbReference>